<dbReference type="OrthoDB" id="25039at2759"/>
<dbReference type="InterPro" id="IPR017853">
    <property type="entry name" value="GH"/>
</dbReference>
<dbReference type="PANTHER" id="PTHR23208:SF36">
    <property type="entry name" value="LYSOZYME-RELATED"/>
    <property type="match status" value="1"/>
</dbReference>
<dbReference type="Gene3D" id="3.20.20.80">
    <property type="entry name" value="Glycosidases"/>
    <property type="match status" value="1"/>
</dbReference>
<evidence type="ECO:0000313" key="2">
    <source>
        <dbReference type="Proteomes" id="UP000054047"/>
    </source>
</evidence>
<dbReference type="InterPro" id="IPR051595">
    <property type="entry name" value="GH25_Enzymes"/>
</dbReference>
<dbReference type="GO" id="GO:0007165">
    <property type="term" value="P:signal transduction"/>
    <property type="evidence" value="ECO:0007669"/>
    <property type="project" value="TreeGrafter"/>
</dbReference>
<keyword evidence="2" id="KW-1185">Reference proteome</keyword>
<dbReference type="EMBL" id="KN743837">
    <property type="protein sequence ID" value="KIH52357.1"/>
    <property type="molecule type" value="Genomic_DNA"/>
</dbReference>
<protein>
    <submittedName>
        <fullName evidence="1">Uncharacterized protein</fullName>
    </submittedName>
</protein>
<accession>A0A0C2CRC2</accession>
<sequence length="95" mass="10856">MYGGLRNSNINIKTIWIQQYNLFIGIYTNEFEWNQITGGAEASNIMLWYWNAYGYGPTKESPANFDDFRPFGGWTSPSVKQFGQAESICGVNVNR</sequence>
<proteinExistence type="predicted"/>
<reference evidence="1 2" key="1">
    <citation type="submission" date="2013-12" db="EMBL/GenBank/DDBJ databases">
        <title>Draft genome of the parsitic nematode Ancylostoma duodenale.</title>
        <authorList>
            <person name="Mitreva M."/>
        </authorList>
    </citation>
    <scope>NUCLEOTIDE SEQUENCE [LARGE SCALE GENOMIC DNA]</scope>
    <source>
        <strain evidence="1 2">Zhejiang</strain>
    </source>
</reference>
<dbReference type="GO" id="GO:0045087">
    <property type="term" value="P:innate immune response"/>
    <property type="evidence" value="ECO:0007669"/>
    <property type="project" value="TreeGrafter"/>
</dbReference>
<dbReference type="PANTHER" id="PTHR23208">
    <property type="entry name" value="LYSOZYME PROTEIN"/>
    <property type="match status" value="1"/>
</dbReference>
<dbReference type="AlphaFoldDB" id="A0A0C2CRC2"/>
<name>A0A0C2CRC2_9BILA</name>
<gene>
    <name evidence="1" type="ORF">ANCDUO_17542</name>
</gene>
<dbReference type="SUPFAM" id="SSF51445">
    <property type="entry name" value="(Trans)glycosidases"/>
    <property type="match status" value="1"/>
</dbReference>
<dbReference type="Proteomes" id="UP000054047">
    <property type="component" value="Unassembled WGS sequence"/>
</dbReference>
<organism evidence="1 2">
    <name type="scientific">Ancylostoma duodenale</name>
    <dbReference type="NCBI Taxonomy" id="51022"/>
    <lineage>
        <taxon>Eukaryota</taxon>
        <taxon>Metazoa</taxon>
        <taxon>Ecdysozoa</taxon>
        <taxon>Nematoda</taxon>
        <taxon>Chromadorea</taxon>
        <taxon>Rhabditida</taxon>
        <taxon>Rhabditina</taxon>
        <taxon>Rhabditomorpha</taxon>
        <taxon>Strongyloidea</taxon>
        <taxon>Ancylostomatidae</taxon>
        <taxon>Ancylostomatinae</taxon>
        <taxon>Ancylostoma</taxon>
    </lineage>
</organism>
<evidence type="ECO:0000313" key="1">
    <source>
        <dbReference type="EMBL" id="KIH52357.1"/>
    </source>
</evidence>